<organism evidence="1 2">
    <name type="scientific">Mauremys mutica</name>
    <name type="common">yellowpond turtle</name>
    <dbReference type="NCBI Taxonomy" id="74926"/>
    <lineage>
        <taxon>Eukaryota</taxon>
        <taxon>Metazoa</taxon>
        <taxon>Chordata</taxon>
        <taxon>Craniata</taxon>
        <taxon>Vertebrata</taxon>
        <taxon>Euteleostomi</taxon>
        <taxon>Archelosauria</taxon>
        <taxon>Testudinata</taxon>
        <taxon>Testudines</taxon>
        <taxon>Cryptodira</taxon>
        <taxon>Durocryptodira</taxon>
        <taxon>Testudinoidea</taxon>
        <taxon>Geoemydidae</taxon>
        <taxon>Geoemydinae</taxon>
        <taxon>Mauremys</taxon>
    </lineage>
</organism>
<protein>
    <submittedName>
        <fullName evidence="1">Uncharacterized protein</fullName>
    </submittedName>
</protein>
<name>A0A9D4ALZ7_9SAUR</name>
<dbReference type="EMBL" id="JAHDVG010000487">
    <property type="protein sequence ID" value="KAH1165972.1"/>
    <property type="molecule type" value="Genomic_DNA"/>
</dbReference>
<comment type="caution">
    <text evidence="1">The sequence shown here is derived from an EMBL/GenBank/DDBJ whole genome shotgun (WGS) entry which is preliminary data.</text>
</comment>
<accession>A0A9D4ALZ7</accession>
<dbReference type="AlphaFoldDB" id="A0A9D4ALZ7"/>
<evidence type="ECO:0000313" key="2">
    <source>
        <dbReference type="Proteomes" id="UP000827986"/>
    </source>
</evidence>
<gene>
    <name evidence="1" type="ORF">KIL84_015144</name>
</gene>
<proteinExistence type="predicted"/>
<sequence length="118" mass="13946">MINRPHQNHNYCRIRHTVRETRMLFFHSSRHVMYRITHKRVCGYWEITTPFKYRVKHKTRKSSYSNTPEGLSKTTPRALAVTVERAAGSAVEYTQVYKSDFSLPIILKATLICVNCQW</sequence>
<evidence type="ECO:0000313" key="1">
    <source>
        <dbReference type="EMBL" id="KAH1165972.1"/>
    </source>
</evidence>
<reference evidence="1" key="1">
    <citation type="submission" date="2021-09" db="EMBL/GenBank/DDBJ databases">
        <title>The genome of Mauremys mutica provides insights into the evolution of semi-aquatic lifestyle.</title>
        <authorList>
            <person name="Gong S."/>
            <person name="Gao Y."/>
        </authorList>
    </citation>
    <scope>NUCLEOTIDE SEQUENCE</scope>
    <source>
        <strain evidence="1">MM-2020</strain>
        <tissue evidence="1">Muscle</tissue>
    </source>
</reference>
<keyword evidence="2" id="KW-1185">Reference proteome</keyword>
<dbReference type="Proteomes" id="UP000827986">
    <property type="component" value="Unassembled WGS sequence"/>
</dbReference>